<dbReference type="AlphaFoldDB" id="A0A9P6N5X8"/>
<reference evidence="1" key="1">
    <citation type="submission" date="2013-11" db="EMBL/GenBank/DDBJ databases">
        <title>Genome sequence of the fusiform rust pathogen reveals effectors for host alternation and coevolution with pine.</title>
        <authorList>
            <consortium name="DOE Joint Genome Institute"/>
            <person name="Smith K."/>
            <person name="Pendleton A."/>
            <person name="Kubisiak T."/>
            <person name="Anderson C."/>
            <person name="Salamov A."/>
            <person name="Aerts A."/>
            <person name="Riley R."/>
            <person name="Clum A."/>
            <person name="Lindquist E."/>
            <person name="Ence D."/>
            <person name="Campbell M."/>
            <person name="Kronenberg Z."/>
            <person name="Feau N."/>
            <person name="Dhillon B."/>
            <person name="Hamelin R."/>
            <person name="Burleigh J."/>
            <person name="Smith J."/>
            <person name="Yandell M."/>
            <person name="Nelson C."/>
            <person name="Grigoriev I."/>
            <person name="Davis J."/>
        </authorList>
    </citation>
    <scope>NUCLEOTIDE SEQUENCE</scope>
    <source>
        <strain evidence="1">G11</strain>
    </source>
</reference>
<organism evidence="1 2">
    <name type="scientific">Cronartium quercuum f. sp. fusiforme G11</name>
    <dbReference type="NCBI Taxonomy" id="708437"/>
    <lineage>
        <taxon>Eukaryota</taxon>
        <taxon>Fungi</taxon>
        <taxon>Dikarya</taxon>
        <taxon>Basidiomycota</taxon>
        <taxon>Pucciniomycotina</taxon>
        <taxon>Pucciniomycetes</taxon>
        <taxon>Pucciniales</taxon>
        <taxon>Coleosporiaceae</taxon>
        <taxon>Cronartium</taxon>
    </lineage>
</organism>
<gene>
    <name evidence="1" type="ORF">CROQUDRAFT_100748</name>
</gene>
<evidence type="ECO:0000313" key="1">
    <source>
        <dbReference type="EMBL" id="KAG0139994.1"/>
    </source>
</evidence>
<sequence length="67" mass="7778">MLQKTTVAQTNSRRRVRKEKIKINYHSTKALLDTPTIFPLLSEYVLHTKHFTSFTSYLPSPDESPTI</sequence>
<dbReference type="EMBL" id="MU167490">
    <property type="protein sequence ID" value="KAG0139994.1"/>
    <property type="molecule type" value="Genomic_DNA"/>
</dbReference>
<accession>A0A9P6N5X8</accession>
<name>A0A9P6N5X8_9BASI</name>
<protein>
    <submittedName>
        <fullName evidence="1">Uncharacterized protein</fullName>
    </submittedName>
</protein>
<proteinExistence type="predicted"/>
<keyword evidence="2" id="KW-1185">Reference proteome</keyword>
<dbReference type="Proteomes" id="UP000886653">
    <property type="component" value="Unassembled WGS sequence"/>
</dbReference>
<comment type="caution">
    <text evidence="1">The sequence shown here is derived from an EMBL/GenBank/DDBJ whole genome shotgun (WGS) entry which is preliminary data.</text>
</comment>
<evidence type="ECO:0000313" key="2">
    <source>
        <dbReference type="Proteomes" id="UP000886653"/>
    </source>
</evidence>